<keyword evidence="5" id="KW-1278">Translocase</keyword>
<feature type="transmembrane region" description="Helical" evidence="5">
    <location>
        <begin position="176"/>
        <end position="198"/>
    </location>
</feature>
<dbReference type="GO" id="GO:0042773">
    <property type="term" value="P:ATP synthesis coupled electron transport"/>
    <property type="evidence" value="ECO:0007669"/>
    <property type="project" value="InterPro"/>
</dbReference>
<dbReference type="GO" id="GO:0048038">
    <property type="term" value="F:quinone binding"/>
    <property type="evidence" value="ECO:0007669"/>
    <property type="project" value="UniProtKB-KW"/>
</dbReference>
<keyword evidence="2 5" id="KW-0812">Transmembrane</keyword>
<reference evidence="9" key="1">
    <citation type="submission" date="2016-10" db="EMBL/GenBank/DDBJ databases">
        <authorList>
            <person name="Varghese N."/>
            <person name="Submissions S."/>
        </authorList>
    </citation>
    <scope>NUCLEOTIDE SEQUENCE [LARGE SCALE GENOMIC DNA]</scope>
    <source>
        <strain evidence="9">DSM 24536</strain>
    </source>
</reference>
<feature type="transmembrane region" description="Helical" evidence="5">
    <location>
        <begin position="89"/>
        <end position="108"/>
    </location>
</feature>
<dbReference type="AlphaFoldDB" id="A0A1G9PDR0"/>
<protein>
    <recommendedName>
        <fullName evidence="5">NADH-quinone oxidoreductase subunit N</fullName>
        <ecNumber evidence="5">7.1.1.-</ecNumber>
    </recommendedName>
    <alternativeName>
        <fullName evidence="5">NADH dehydrogenase I subunit N</fullName>
    </alternativeName>
    <alternativeName>
        <fullName evidence="5">NDH-1 subunit N</fullName>
    </alternativeName>
</protein>
<feature type="transmembrane region" description="Helical" evidence="5">
    <location>
        <begin position="316"/>
        <end position="337"/>
    </location>
</feature>
<dbReference type="EC" id="7.1.1.-" evidence="5"/>
<feature type="domain" description="NADH:quinone oxidoreductase/Mrp antiporter transmembrane" evidence="7">
    <location>
        <begin position="139"/>
        <end position="430"/>
    </location>
</feature>
<feature type="transmembrane region" description="Helical" evidence="5">
    <location>
        <begin position="218"/>
        <end position="244"/>
    </location>
</feature>
<evidence type="ECO:0000313" key="8">
    <source>
        <dbReference type="EMBL" id="SDL96357.1"/>
    </source>
</evidence>
<evidence type="ECO:0000256" key="5">
    <source>
        <dbReference type="HAMAP-Rule" id="MF_00445"/>
    </source>
</evidence>
<organism evidence="8 9">
    <name type="scientific">Daejeonella rubra</name>
    <dbReference type="NCBI Taxonomy" id="990371"/>
    <lineage>
        <taxon>Bacteria</taxon>
        <taxon>Pseudomonadati</taxon>
        <taxon>Bacteroidota</taxon>
        <taxon>Sphingobacteriia</taxon>
        <taxon>Sphingobacteriales</taxon>
        <taxon>Sphingobacteriaceae</taxon>
        <taxon>Daejeonella</taxon>
    </lineage>
</organism>
<evidence type="ECO:0000313" key="9">
    <source>
        <dbReference type="Proteomes" id="UP000199226"/>
    </source>
</evidence>
<dbReference type="STRING" id="990371.SAMN05421813_10471"/>
<evidence type="ECO:0000259" key="7">
    <source>
        <dbReference type="Pfam" id="PF00361"/>
    </source>
</evidence>
<feature type="transmembrane region" description="Helical" evidence="5">
    <location>
        <begin position="472"/>
        <end position="491"/>
    </location>
</feature>
<dbReference type="GO" id="GO:0012505">
    <property type="term" value="C:endomembrane system"/>
    <property type="evidence" value="ECO:0007669"/>
    <property type="project" value="UniProtKB-SubCell"/>
</dbReference>
<keyword evidence="5" id="KW-0520">NAD</keyword>
<feature type="transmembrane region" description="Helical" evidence="5">
    <location>
        <begin position="20"/>
        <end position="43"/>
    </location>
</feature>
<accession>A0A1G9PDR0</accession>
<dbReference type="PANTHER" id="PTHR22773">
    <property type="entry name" value="NADH DEHYDROGENASE"/>
    <property type="match status" value="1"/>
</dbReference>
<comment type="catalytic activity">
    <reaction evidence="5">
        <text>a quinone + NADH + 5 H(+)(in) = a quinol + NAD(+) + 4 H(+)(out)</text>
        <dbReference type="Rhea" id="RHEA:57888"/>
        <dbReference type="ChEBI" id="CHEBI:15378"/>
        <dbReference type="ChEBI" id="CHEBI:24646"/>
        <dbReference type="ChEBI" id="CHEBI:57540"/>
        <dbReference type="ChEBI" id="CHEBI:57945"/>
        <dbReference type="ChEBI" id="CHEBI:132124"/>
    </reaction>
</comment>
<sequence>MMNEFIPFISSSINDTIASLSYFQSEATLLAGFILVILSDLFFSKKYPQLSFGLTISIILIVMVQSFGLLHIESKSLFGGMVILDHLSILFKILFCLVSLLFVLFIRYNRSLQQHEKGTGDLYAILLAVHLGMNLMAMSANLLMVYMALEMVSLGSYLMVGYISRDQKQSEASMKYALFGAVCSAIMLYGISLLYGFTGTLDLNDPSFITGLNNIPPMALGVSLIMVLIGIAFKLSVVPLHFWAPDVYEGAPTPVTAFLSTGPKIAGFALLIKFIAVINSLNIASFDINLMLASMAIVSMVLGNFAAIWQNNTKRMLAYSSIGHTGFMIMALFVSPGEGYKALIFYMFIYIIMNMAAFLIVDEIEEQTGKQNLDEYNGLGRQLSILMICFVLVLVSLTGLPPTVGFTAKFFVFSTALNAYNSSGSLIILMMIIIAAISTLVSLFYYLKVPLNAYLRESAYSGVRVSNTAKTYLSMFLAFLLLLLIVFPSLIEQFL</sequence>
<dbReference type="GO" id="GO:0008137">
    <property type="term" value="F:NADH dehydrogenase (ubiquinone) activity"/>
    <property type="evidence" value="ECO:0007669"/>
    <property type="project" value="InterPro"/>
</dbReference>
<evidence type="ECO:0000256" key="2">
    <source>
        <dbReference type="ARBA" id="ARBA00022692"/>
    </source>
</evidence>
<keyword evidence="5" id="KW-0813">Transport</keyword>
<comment type="subcellular location">
    <subcellularLocation>
        <location evidence="5">Cell membrane</location>
        <topology evidence="5">Multi-pass membrane protein</topology>
    </subcellularLocation>
    <subcellularLocation>
        <location evidence="1">Endomembrane system</location>
        <topology evidence="1">Multi-pass membrane protein</topology>
    </subcellularLocation>
    <subcellularLocation>
        <location evidence="6">Membrane</location>
        <topology evidence="6">Multi-pass membrane protein</topology>
    </subcellularLocation>
</comment>
<feature type="transmembrane region" description="Helical" evidence="5">
    <location>
        <begin position="265"/>
        <end position="284"/>
    </location>
</feature>
<name>A0A1G9PDR0_9SPHI</name>
<dbReference type="EMBL" id="FNHH01000004">
    <property type="protein sequence ID" value="SDL96357.1"/>
    <property type="molecule type" value="Genomic_DNA"/>
</dbReference>
<evidence type="ECO:0000256" key="3">
    <source>
        <dbReference type="ARBA" id="ARBA00022989"/>
    </source>
</evidence>
<dbReference type="GO" id="GO:0005886">
    <property type="term" value="C:plasma membrane"/>
    <property type="evidence" value="ECO:0007669"/>
    <property type="project" value="UniProtKB-SubCell"/>
</dbReference>
<feature type="transmembrane region" description="Helical" evidence="5">
    <location>
        <begin position="50"/>
        <end position="69"/>
    </location>
</feature>
<dbReference type="InterPro" id="IPR001750">
    <property type="entry name" value="ND/Mrp_TM"/>
</dbReference>
<dbReference type="Proteomes" id="UP000199226">
    <property type="component" value="Unassembled WGS sequence"/>
</dbReference>
<keyword evidence="5" id="KW-0874">Quinone</keyword>
<feature type="transmembrane region" description="Helical" evidence="5">
    <location>
        <begin position="424"/>
        <end position="447"/>
    </location>
</feature>
<feature type="transmembrane region" description="Helical" evidence="5">
    <location>
        <begin position="290"/>
        <end position="309"/>
    </location>
</feature>
<dbReference type="HAMAP" id="MF_00445">
    <property type="entry name" value="NDH1_NuoN_1"/>
    <property type="match status" value="1"/>
</dbReference>
<dbReference type="GO" id="GO:0050136">
    <property type="term" value="F:NADH dehydrogenase (quinone) (non-electrogenic) activity"/>
    <property type="evidence" value="ECO:0007669"/>
    <property type="project" value="UniProtKB-UniRule"/>
</dbReference>
<evidence type="ECO:0000256" key="1">
    <source>
        <dbReference type="ARBA" id="ARBA00004127"/>
    </source>
</evidence>
<keyword evidence="3 5" id="KW-1133">Transmembrane helix</keyword>
<dbReference type="InterPro" id="IPR010096">
    <property type="entry name" value="NADH-Q_OxRdtase_suN/2"/>
</dbReference>
<feature type="transmembrane region" description="Helical" evidence="5">
    <location>
        <begin position="383"/>
        <end position="404"/>
    </location>
</feature>
<comment type="function">
    <text evidence="5">NDH-1 shuttles electrons from NADH, via FMN and iron-sulfur (Fe-S) centers, to quinones in the respiratory chain. The immediate electron acceptor for the enzyme in this species is believed to be a menaquinone. Couples the redox reaction to proton translocation (for every two electrons transferred, four hydrogen ions are translocated across the cytoplasmic membrane), and thus conserves the redox energy in a proton gradient.</text>
</comment>
<keyword evidence="4 5" id="KW-0472">Membrane</keyword>
<feature type="transmembrane region" description="Helical" evidence="5">
    <location>
        <begin position="120"/>
        <end position="137"/>
    </location>
</feature>
<keyword evidence="5" id="KW-1003">Cell membrane</keyword>
<feature type="transmembrane region" description="Helical" evidence="5">
    <location>
        <begin position="343"/>
        <end position="362"/>
    </location>
</feature>
<feature type="transmembrane region" description="Helical" evidence="5">
    <location>
        <begin position="143"/>
        <end position="164"/>
    </location>
</feature>
<dbReference type="OrthoDB" id="9811718at2"/>
<dbReference type="NCBIfam" id="TIGR01770">
    <property type="entry name" value="NDH_I_N"/>
    <property type="match status" value="1"/>
</dbReference>
<evidence type="ECO:0000256" key="6">
    <source>
        <dbReference type="RuleBase" id="RU000320"/>
    </source>
</evidence>
<dbReference type="RefSeq" id="WP_090700638.1">
    <property type="nucleotide sequence ID" value="NZ_FNHH01000004.1"/>
</dbReference>
<comment type="similarity">
    <text evidence="5">Belongs to the complex I subunit 2 family.</text>
</comment>
<keyword evidence="9" id="KW-1185">Reference proteome</keyword>
<comment type="subunit">
    <text evidence="5">NDH-1 is composed of 14 different subunits. Subunits NuoA, H, J, K, L, M, N constitute the membrane sector of the complex.</text>
</comment>
<evidence type="ECO:0000256" key="4">
    <source>
        <dbReference type="ARBA" id="ARBA00023136"/>
    </source>
</evidence>
<dbReference type="Pfam" id="PF00361">
    <property type="entry name" value="Proton_antipo_M"/>
    <property type="match status" value="1"/>
</dbReference>
<proteinExistence type="inferred from homology"/>
<gene>
    <name evidence="5" type="primary">nuoN</name>
    <name evidence="8" type="ORF">SAMN05421813_10471</name>
</gene>